<keyword evidence="9" id="KW-1185">Reference proteome</keyword>
<dbReference type="AlphaFoldDB" id="A0AA38PGW5"/>
<dbReference type="Proteomes" id="UP001163846">
    <property type="component" value="Unassembled WGS sequence"/>
</dbReference>
<dbReference type="SMART" id="SM00066">
    <property type="entry name" value="GAL4"/>
    <property type="match status" value="1"/>
</dbReference>
<feature type="region of interest" description="Disordered" evidence="6">
    <location>
        <begin position="1"/>
        <end position="26"/>
    </location>
</feature>
<feature type="compositionally biased region" description="Low complexity" evidence="6">
    <location>
        <begin position="1"/>
        <end position="14"/>
    </location>
</feature>
<dbReference type="PANTHER" id="PTHR47338">
    <property type="entry name" value="ZN(II)2CYS6 TRANSCRIPTION FACTOR (EUROFUNG)-RELATED"/>
    <property type="match status" value="1"/>
</dbReference>
<dbReference type="SUPFAM" id="SSF57701">
    <property type="entry name" value="Zn2/Cys6 DNA-binding domain"/>
    <property type="match status" value="1"/>
</dbReference>
<dbReference type="GO" id="GO:0008270">
    <property type="term" value="F:zinc ion binding"/>
    <property type="evidence" value="ECO:0007669"/>
    <property type="project" value="InterPro"/>
</dbReference>
<accession>A0AA38PGW5</accession>
<protein>
    <submittedName>
        <fullName evidence="8">Zn(2)-Cys(6) binuclear cluster domain-containing protein</fullName>
    </submittedName>
</protein>
<proteinExistence type="predicted"/>
<evidence type="ECO:0000313" key="8">
    <source>
        <dbReference type="EMBL" id="KAJ3842735.1"/>
    </source>
</evidence>
<sequence length="632" mass="69492">MPSQQRSSTTPSPSRNERGPYSTGARAKACGNCRRRKVKCDGAKPVCSQCLRLSPHEISEHGNCEYSDTKIKRTGEQVLKDTIKALEARIRELEVTSDASVVRLHTPYQIQQSNTEVPLEDVNLPNSQLLEAFFRHATDLGFFLHVSRFRNAVMLPIDSPGRPCQGLISVVLLLGHSLSNGNPPEPESYSFHNNTSDDGLLMSASLTSQEEVRLAQAQIDVAGILSSSHPDRIVHAIQAEVLLATYLLRQGRILEGKYHLSAATSLAFSAKLHRIRSLNRVRDTLTSAALPWVVDPTSSSSNQSIYLNVDSETLLPPPADSISEGERINAFWTVLAMGSCWAVAADSSPNFTLERYIEEIDTPWPMNIDEYMHHLNPEYGDSVIIVRFLQGQLRTAPTPSETGPSALTLYAQASILLSRAAAVALTYHPTMSSAVLPTFLKTFNELDESIDRFKSNLRSLLTPNADGHLMESMVFTAHMISHLATIVLHSKIATVAPSSDSLPIQTNVSAQKRLEAAMAIANIARQQWSFTHAATDPTIPHTGGPGESGPVSSAGPNPNPFLGSLWLAVGQVLIEEISLERMRSDRGTGEREAGLLDDLRCIFESAQLSRVYHSPLADYLFHRLQKFYQSRL</sequence>
<dbReference type="InterPro" id="IPR050815">
    <property type="entry name" value="TF_fung"/>
</dbReference>
<keyword evidence="4" id="KW-0804">Transcription</keyword>
<evidence type="ECO:0000256" key="3">
    <source>
        <dbReference type="ARBA" id="ARBA00023015"/>
    </source>
</evidence>
<evidence type="ECO:0000256" key="1">
    <source>
        <dbReference type="ARBA" id="ARBA00004123"/>
    </source>
</evidence>
<evidence type="ECO:0000256" key="2">
    <source>
        <dbReference type="ARBA" id="ARBA00022723"/>
    </source>
</evidence>
<keyword evidence="3" id="KW-0805">Transcription regulation</keyword>
<dbReference type="InterPro" id="IPR036864">
    <property type="entry name" value="Zn2-C6_fun-type_DNA-bd_sf"/>
</dbReference>
<dbReference type="GO" id="GO:0005634">
    <property type="term" value="C:nucleus"/>
    <property type="evidence" value="ECO:0007669"/>
    <property type="project" value="UniProtKB-SubCell"/>
</dbReference>
<reference evidence="8" key="1">
    <citation type="submission" date="2022-08" db="EMBL/GenBank/DDBJ databases">
        <authorList>
            <consortium name="DOE Joint Genome Institute"/>
            <person name="Min B."/>
            <person name="Riley R."/>
            <person name="Sierra-Patev S."/>
            <person name="Naranjo-Ortiz M."/>
            <person name="Looney B."/>
            <person name="Konkel Z."/>
            <person name="Slot J.C."/>
            <person name="Sakamoto Y."/>
            <person name="Steenwyk J.L."/>
            <person name="Rokas A."/>
            <person name="Carro J."/>
            <person name="Camarero S."/>
            <person name="Ferreira P."/>
            <person name="Molpeceres G."/>
            <person name="Ruiz-Duenas F.J."/>
            <person name="Serrano A."/>
            <person name="Henrissat B."/>
            <person name="Drula E."/>
            <person name="Hughes K.W."/>
            <person name="Mata J.L."/>
            <person name="Ishikawa N.K."/>
            <person name="Vargas-Isla R."/>
            <person name="Ushijima S."/>
            <person name="Smith C.A."/>
            <person name="Ahrendt S."/>
            <person name="Andreopoulos W."/>
            <person name="He G."/>
            <person name="Labutti K."/>
            <person name="Lipzen A."/>
            <person name="Ng V."/>
            <person name="Sandor L."/>
            <person name="Barry K."/>
            <person name="Martinez A.T."/>
            <person name="Xiao Y."/>
            <person name="Gibbons J.G."/>
            <person name="Terashima K."/>
            <person name="Hibbett D.S."/>
            <person name="Grigoriev I.V."/>
        </authorList>
    </citation>
    <scope>NUCLEOTIDE SEQUENCE</scope>
    <source>
        <strain evidence="8">TFB9207</strain>
    </source>
</reference>
<dbReference type="GO" id="GO:0000981">
    <property type="term" value="F:DNA-binding transcription factor activity, RNA polymerase II-specific"/>
    <property type="evidence" value="ECO:0007669"/>
    <property type="project" value="InterPro"/>
</dbReference>
<dbReference type="Gene3D" id="4.10.240.10">
    <property type="entry name" value="Zn(2)-C6 fungal-type DNA-binding domain"/>
    <property type="match status" value="1"/>
</dbReference>
<evidence type="ECO:0000259" key="7">
    <source>
        <dbReference type="PROSITE" id="PS50048"/>
    </source>
</evidence>
<evidence type="ECO:0000256" key="6">
    <source>
        <dbReference type="SAM" id="MobiDB-lite"/>
    </source>
</evidence>
<dbReference type="PANTHER" id="PTHR47338:SF29">
    <property type="entry name" value="ZN(2)-C6 FUNGAL-TYPE DOMAIN-CONTAINING PROTEIN"/>
    <property type="match status" value="1"/>
</dbReference>
<evidence type="ECO:0000313" key="9">
    <source>
        <dbReference type="Proteomes" id="UP001163846"/>
    </source>
</evidence>
<keyword evidence="2" id="KW-0479">Metal-binding</keyword>
<feature type="domain" description="Zn(2)-C6 fungal-type" evidence="7">
    <location>
        <begin position="29"/>
        <end position="66"/>
    </location>
</feature>
<feature type="region of interest" description="Disordered" evidence="6">
    <location>
        <begin position="535"/>
        <end position="555"/>
    </location>
</feature>
<organism evidence="8 9">
    <name type="scientific">Lentinula raphanica</name>
    <dbReference type="NCBI Taxonomy" id="153919"/>
    <lineage>
        <taxon>Eukaryota</taxon>
        <taxon>Fungi</taxon>
        <taxon>Dikarya</taxon>
        <taxon>Basidiomycota</taxon>
        <taxon>Agaricomycotina</taxon>
        <taxon>Agaricomycetes</taxon>
        <taxon>Agaricomycetidae</taxon>
        <taxon>Agaricales</taxon>
        <taxon>Marasmiineae</taxon>
        <taxon>Omphalotaceae</taxon>
        <taxon>Lentinula</taxon>
    </lineage>
</organism>
<dbReference type="CDD" id="cd00067">
    <property type="entry name" value="GAL4"/>
    <property type="match status" value="1"/>
</dbReference>
<gene>
    <name evidence="8" type="ORF">F5878DRAFT_366901</name>
</gene>
<name>A0AA38PGW5_9AGAR</name>
<dbReference type="InterPro" id="IPR001138">
    <property type="entry name" value="Zn2Cys6_DnaBD"/>
</dbReference>
<evidence type="ECO:0000256" key="4">
    <source>
        <dbReference type="ARBA" id="ARBA00023163"/>
    </source>
</evidence>
<comment type="caution">
    <text evidence="8">The sequence shown here is derived from an EMBL/GenBank/DDBJ whole genome shotgun (WGS) entry which is preliminary data.</text>
</comment>
<dbReference type="EMBL" id="MU805996">
    <property type="protein sequence ID" value="KAJ3842735.1"/>
    <property type="molecule type" value="Genomic_DNA"/>
</dbReference>
<dbReference type="CDD" id="cd12148">
    <property type="entry name" value="fungal_TF_MHR"/>
    <property type="match status" value="1"/>
</dbReference>
<keyword evidence="5" id="KW-0539">Nucleus</keyword>
<dbReference type="Pfam" id="PF00172">
    <property type="entry name" value="Zn_clus"/>
    <property type="match status" value="1"/>
</dbReference>
<dbReference type="PROSITE" id="PS50048">
    <property type="entry name" value="ZN2_CY6_FUNGAL_2"/>
    <property type="match status" value="1"/>
</dbReference>
<evidence type="ECO:0000256" key="5">
    <source>
        <dbReference type="ARBA" id="ARBA00023242"/>
    </source>
</evidence>
<comment type="subcellular location">
    <subcellularLocation>
        <location evidence="1">Nucleus</location>
    </subcellularLocation>
</comment>